<evidence type="ECO:0000313" key="1">
    <source>
        <dbReference type="EMBL" id="MBW0468641.1"/>
    </source>
</evidence>
<organism evidence="1 2">
    <name type="scientific">Austropuccinia psidii MF-1</name>
    <dbReference type="NCBI Taxonomy" id="1389203"/>
    <lineage>
        <taxon>Eukaryota</taxon>
        <taxon>Fungi</taxon>
        <taxon>Dikarya</taxon>
        <taxon>Basidiomycota</taxon>
        <taxon>Pucciniomycotina</taxon>
        <taxon>Pucciniomycetes</taxon>
        <taxon>Pucciniales</taxon>
        <taxon>Sphaerophragmiaceae</taxon>
        <taxon>Austropuccinia</taxon>
    </lineage>
</organism>
<proteinExistence type="predicted"/>
<dbReference type="Proteomes" id="UP000765509">
    <property type="component" value="Unassembled WGS sequence"/>
</dbReference>
<evidence type="ECO:0000313" key="2">
    <source>
        <dbReference type="Proteomes" id="UP000765509"/>
    </source>
</evidence>
<reference evidence="1" key="1">
    <citation type="submission" date="2021-03" db="EMBL/GenBank/DDBJ databases">
        <title>Draft genome sequence of rust myrtle Austropuccinia psidii MF-1, a brazilian biotype.</title>
        <authorList>
            <person name="Quecine M.C."/>
            <person name="Pachon D.M.R."/>
            <person name="Bonatelli M.L."/>
            <person name="Correr F.H."/>
            <person name="Franceschini L.M."/>
            <person name="Leite T.F."/>
            <person name="Margarido G.R.A."/>
            <person name="Almeida C.A."/>
            <person name="Ferrarezi J.A."/>
            <person name="Labate C.A."/>
        </authorList>
    </citation>
    <scope>NUCLEOTIDE SEQUENCE</scope>
    <source>
        <strain evidence="1">MF-1</strain>
    </source>
</reference>
<dbReference type="SUPFAM" id="SSF56672">
    <property type="entry name" value="DNA/RNA polymerases"/>
    <property type="match status" value="1"/>
</dbReference>
<accession>A0A9Q3GIF8</accession>
<dbReference type="EMBL" id="AVOT02001929">
    <property type="protein sequence ID" value="MBW0468641.1"/>
    <property type="molecule type" value="Genomic_DNA"/>
</dbReference>
<keyword evidence="2" id="KW-1185">Reference proteome</keyword>
<dbReference type="AlphaFoldDB" id="A0A9Q3GIF8"/>
<dbReference type="InterPro" id="IPR043502">
    <property type="entry name" value="DNA/RNA_pol_sf"/>
</dbReference>
<protein>
    <submittedName>
        <fullName evidence="1">Uncharacterized protein</fullName>
    </submittedName>
</protein>
<gene>
    <name evidence="1" type="ORF">O181_008356</name>
</gene>
<comment type="caution">
    <text evidence="1">The sequence shown here is derived from an EMBL/GenBank/DDBJ whole genome shotgun (WGS) entry which is preliminary data.</text>
</comment>
<dbReference type="InterPro" id="IPR051320">
    <property type="entry name" value="Viral_Replic_Matur_Polypro"/>
</dbReference>
<name>A0A9Q3GIF8_9BASI</name>
<dbReference type="PANTHER" id="PTHR33064">
    <property type="entry name" value="POL PROTEIN"/>
    <property type="match status" value="1"/>
</dbReference>
<dbReference type="PANTHER" id="PTHR33064:SF37">
    <property type="entry name" value="RIBONUCLEASE H"/>
    <property type="match status" value="1"/>
</dbReference>
<sequence length="166" mass="19063">MLQIGRYYSRSDEREFNITTRALAAFEAQSGRLWITRLPQRETKSVAVCQEQMTLILQEEISENLGIFIDYGGIQEPISKYKNKPLNENQLIRGFVWKYAVTLERILFRKEEEGLTISGSKLAFCVQALDIVGHVVSLGVRNISKKNINKIKTWPIPATKKEVRGF</sequence>
<dbReference type="OrthoDB" id="5599163at2759"/>